<feature type="binding site" evidence="15">
    <location>
        <position position="162"/>
    </location>
    <ligand>
        <name>substrate</name>
        <note>ligand shared between dimeric partners</note>
    </ligand>
</feature>
<dbReference type="InterPro" id="IPR022953">
    <property type="entry name" value="ATP_PFK"/>
</dbReference>
<evidence type="ECO:0000256" key="3">
    <source>
        <dbReference type="ARBA" id="ARBA00004496"/>
    </source>
</evidence>
<evidence type="ECO:0000256" key="9">
    <source>
        <dbReference type="ARBA" id="ARBA00022741"/>
    </source>
</evidence>
<protein>
    <recommendedName>
        <fullName evidence="15">ATP-dependent 6-phosphofructokinase</fullName>
        <shortName evidence="15">ATP-PFK</shortName>
        <shortName evidence="15">Phosphofructokinase</shortName>
        <ecNumber evidence="15">2.7.1.11</ecNumber>
    </recommendedName>
    <alternativeName>
        <fullName evidence="15">Phosphohexokinase</fullName>
    </alternativeName>
</protein>
<dbReference type="Gene3D" id="3.40.50.460">
    <property type="entry name" value="Phosphofructokinase domain"/>
    <property type="match status" value="1"/>
</dbReference>
<reference evidence="17 18" key="1">
    <citation type="submission" date="2024-04" db="EMBL/GenBank/DDBJ databases">
        <title>Human intestinal bacterial collection.</title>
        <authorList>
            <person name="Pauvert C."/>
            <person name="Hitch T.C.A."/>
            <person name="Clavel T."/>
        </authorList>
    </citation>
    <scope>NUCLEOTIDE SEQUENCE [LARGE SCALE GENOMIC DNA]</scope>
    <source>
        <strain evidence="17 18">CLA-SR-H026</strain>
    </source>
</reference>
<comment type="subunit">
    <text evidence="15">Homotetramer.</text>
</comment>
<comment type="pathway">
    <text evidence="4 15">Carbohydrate degradation; glycolysis; D-glyceraldehyde 3-phosphate and glycerone phosphate from D-glucose: step 3/4.</text>
</comment>
<name>A0ABV1J5L3_9FIRM</name>
<feature type="binding site" evidence="15">
    <location>
        <begin position="21"/>
        <end position="25"/>
    </location>
    <ligand>
        <name>ADP</name>
        <dbReference type="ChEBI" id="CHEBI:456216"/>
        <note>allosteric activator; ligand shared between dimeric partners</note>
    </ligand>
</feature>
<keyword evidence="5 15" id="KW-0963">Cytoplasm</keyword>
<dbReference type="NCBIfam" id="NF002872">
    <property type="entry name" value="PRK03202.1"/>
    <property type="match status" value="1"/>
</dbReference>
<dbReference type="InterPro" id="IPR000023">
    <property type="entry name" value="Phosphofructokinase_dom"/>
</dbReference>
<dbReference type="Gene3D" id="3.40.50.450">
    <property type="match status" value="1"/>
</dbReference>
<evidence type="ECO:0000256" key="13">
    <source>
        <dbReference type="ARBA" id="ARBA00023152"/>
    </source>
</evidence>
<comment type="caution">
    <text evidence="17">The sequence shown here is derived from an EMBL/GenBank/DDBJ whole genome shotgun (WGS) entry which is preliminary data.</text>
</comment>
<feature type="binding site" description="in other chain" evidence="15">
    <location>
        <begin position="169"/>
        <end position="171"/>
    </location>
    <ligand>
        <name>substrate</name>
        <note>ligand shared between dimeric partners</note>
    </ligand>
</feature>
<evidence type="ECO:0000256" key="5">
    <source>
        <dbReference type="ARBA" id="ARBA00022490"/>
    </source>
</evidence>
<comment type="caution">
    <text evidence="15">Lacks conserved residue(s) required for the propagation of feature annotation.</text>
</comment>
<evidence type="ECO:0000313" key="17">
    <source>
        <dbReference type="EMBL" id="MEQ3353480.1"/>
    </source>
</evidence>
<dbReference type="PRINTS" id="PR00476">
    <property type="entry name" value="PHFRCTKINASE"/>
</dbReference>
<evidence type="ECO:0000259" key="16">
    <source>
        <dbReference type="Pfam" id="PF00365"/>
    </source>
</evidence>
<evidence type="ECO:0000256" key="1">
    <source>
        <dbReference type="ARBA" id="ARBA00001946"/>
    </source>
</evidence>
<dbReference type="PIRSF" id="PIRSF000532">
    <property type="entry name" value="ATP_PFK_prok"/>
    <property type="match status" value="1"/>
</dbReference>
<keyword evidence="11 15" id="KW-0067">ATP-binding</keyword>
<evidence type="ECO:0000256" key="4">
    <source>
        <dbReference type="ARBA" id="ARBA00004679"/>
    </source>
</evidence>
<keyword evidence="12 15" id="KW-0460">Magnesium</keyword>
<dbReference type="InterPro" id="IPR012828">
    <property type="entry name" value="PFKA_ATP_prok"/>
</dbReference>
<sequence>MMAIGVLTSGGDAPGMNAAIRALVRSAVYENKEVLGIRNGYTGIFNEDAMNMDLSSVADIIHKGGTILGTSRSEKMRTEEGLIEAKKHLDAMNIEHLVVIGGDGSMHGALALSKLGQSVITIPATIDNDLGYQHGSIGFYTAIETILDAIGKIRDTSSAHKRANIVEVMGRHCGDLALYAGIAGGAESVILPEVDFDFDGVKKKMLAGKLRGKRHHIILLTEDKLSAYALAKDLEEATGIETRVTVLGYVQRGGIPTGADRINASRLGAEAITYCRGDKKSLALGLIHGELQAMDLEEALAVEKTFDRDMYHLLDKISI</sequence>
<feature type="binding site" description="in other chain" evidence="15">
    <location>
        <begin position="125"/>
        <end position="127"/>
    </location>
    <ligand>
        <name>substrate</name>
        <note>ligand shared between dimeric partners</note>
    </ligand>
</feature>
<evidence type="ECO:0000256" key="6">
    <source>
        <dbReference type="ARBA" id="ARBA00022533"/>
    </source>
</evidence>
<evidence type="ECO:0000256" key="14">
    <source>
        <dbReference type="ARBA" id="ARBA00048070"/>
    </source>
</evidence>
<dbReference type="PANTHER" id="PTHR13697:SF4">
    <property type="entry name" value="ATP-DEPENDENT 6-PHOSPHOFRUCTOKINASE"/>
    <property type="match status" value="1"/>
</dbReference>
<dbReference type="InterPro" id="IPR012003">
    <property type="entry name" value="ATP_PFK_prok-type"/>
</dbReference>
<keyword evidence="8 15" id="KW-0479">Metal-binding</keyword>
<feature type="binding site" description="in other chain" evidence="15">
    <location>
        <position position="222"/>
    </location>
    <ligand>
        <name>substrate</name>
        <note>ligand shared between dimeric partners</note>
    </ligand>
</feature>
<comment type="activity regulation">
    <text evidence="15">Allosterically activated by ADP and other diphosphonucleosides, and allosterically inhibited by phosphoenolpyruvate.</text>
</comment>
<feature type="binding site" description="in other chain" evidence="15">
    <location>
        <position position="154"/>
    </location>
    <ligand>
        <name>ADP</name>
        <dbReference type="ChEBI" id="CHEBI:456216"/>
        <note>allosteric activator; ligand shared between dimeric partners</note>
    </ligand>
</feature>
<feature type="binding site" description="in other chain" evidence="15">
    <location>
        <position position="211"/>
    </location>
    <ligand>
        <name>ADP</name>
        <dbReference type="ChEBI" id="CHEBI:456216"/>
        <note>allosteric activator; ligand shared between dimeric partners</note>
    </ligand>
</feature>
<feature type="binding site" evidence="15">
    <location>
        <position position="11"/>
    </location>
    <ligand>
        <name>ATP</name>
        <dbReference type="ChEBI" id="CHEBI:30616"/>
    </ligand>
</feature>
<feature type="binding site" evidence="15">
    <location>
        <begin position="72"/>
        <end position="73"/>
    </location>
    <ligand>
        <name>ATP</name>
        <dbReference type="ChEBI" id="CHEBI:30616"/>
    </ligand>
</feature>
<organism evidence="17 18">
    <name type="scientific">Aedoeadaptatus acetigenes</name>
    <dbReference type="NCBI Taxonomy" id="2981723"/>
    <lineage>
        <taxon>Bacteria</taxon>
        <taxon>Bacillati</taxon>
        <taxon>Bacillota</taxon>
        <taxon>Tissierellia</taxon>
        <taxon>Tissierellales</taxon>
        <taxon>Peptoniphilaceae</taxon>
        <taxon>Aedoeadaptatus</taxon>
    </lineage>
</organism>
<dbReference type="PANTHER" id="PTHR13697">
    <property type="entry name" value="PHOSPHOFRUCTOKINASE"/>
    <property type="match status" value="1"/>
</dbReference>
<keyword evidence="10 15" id="KW-0418">Kinase</keyword>
<accession>A0ABV1J5L3</accession>
<evidence type="ECO:0000313" key="18">
    <source>
        <dbReference type="Proteomes" id="UP001481872"/>
    </source>
</evidence>
<comment type="cofactor">
    <cofactor evidence="1 15">
        <name>Mg(2+)</name>
        <dbReference type="ChEBI" id="CHEBI:18420"/>
    </cofactor>
</comment>
<gene>
    <name evidence="15" type="primary">pfkA</name>
    <name evidence="17" type="ORF">AAA081_04085</name>
</gene>
<dbReference type="Pfam" id="PF00365">
    <property type="entry name" value="PFK"/>
    <property type="match status" value="1"/>
</dbReference>
<evidence type="ECO:0000256" key="11">
    <source>
        <dbReference type="ARBA" id="ARBA00022840"/>
    </source>
</evidence>
<feature type="active site" description="Proton acceptor" evidence="15">
    <location>
        <position position="127"/>
    </location>
</feature>
<evidence type="ECO:0000256" key="8">
    <source>
        <dbReference type="ARBA" id="ARBA00022723"/>
    </source>
</evidence>
<dbReference type="InterPro" id="IPR035966">
    <property type="entry name" value="PKF_sf"/>
</dbReference>
<dbReference type="RefSeq" id="WP_349053846.1">
    <property type="nucleotide sequence ID" value="NZ_JBBNPS010000008.1"/>
</dbReference>
<feature type="binding site" description="in other chain" evidence="15">
    <location>
        <begin position="213"/>
        <end position="215"/>
    </location>
    <ligand>
        <name>ADP</name>
        <dbReference type="ChEBI" id="CHEBI:456216"/>
        <note>allosteric activator; ligand shared between dimeric partners</note>
    </ligand>
</feature>
<dbReference type="EC" id="2.7.1.11" evidence="15"/>
<feature type="binding site" evidence="15">
    <location>
        <begin position="102"/>
        <end position="105"/>
    </location>
    <ligand>
        <name>ATP</name>
        <dbReference type="ChEBI" id="CHEBI:30616"/>
    </ligand>
</feature>
<comment type="catalytic activity">
    <reaction evidence="14 15">
        <text>beta-D-fructose 6-phosphate + ATP = beta-D-fructose 1,6-bisphosphate + ADP + H(+)</text>
        <dbReference type="Rhea" id="RHEA:16109"/>
        <dbReference type="ChEBI" id="CHEBI:15378"/>
        <dbReference type="ChEBI" id="CHEBI:30616"/>
        <dbReference type="ChEBI" id="CHEBI:32966"/>
        <dbReference type="ChEBI" id="CHEBI:57634"/>
        <dbReference type="ChEBI" id="CHEBI:456216"/>
        <dbReference type="EC" id="2.7.1.11"/>
    </reaction>
</comment>
<comment type="similarity">
    <text evidence="15">Belongs to the phosphofructokinase type A (PFKA) family. ATP-dependent PFK group I subfamily. Prokaryotic clade 'B1' sub-subfamily.</text>
</comment>
<feature type="domain" description="Phosphofructokinase" evidence="16">
    <location>
        <begin position="4"/>
        <end position="273"/>
    </location>
</feature>
<keyword evidence="7 15" id="KW-0808">Transferase</keyword>
<dbReference type="GO" id="GO:0003872">
    <property type="term" value="F:6-phosphofructokinase activity"/>
    <property type="evidence" value="ECO:0007669"/>
    <property type="project" value="UniProtKB-EC"/>
</dbReference>
<evidence type="ECO:0000256" key="7">
    <source>
        <dbReference type="ARBA" id="ARBA00022679"/>
    </source>
</evidence>
<feature type="binding site" evidence="15">
    <location>
        <position position="243"/>
    </location>
    <ligand>
        <name>substrate</name>
        <note>ligand shared between dimeric partners</note>
    </ligand>
</feature>
<dbReference type="SUPFAM" id="SSF53784">
    <property type="entry name" value="Phosphofructokinase"/>
    <property type="match status" value="1"/>
</dbReference>
<dbReference type="HAMAP" id="MF_00339">
    <property type="entry name" value="Phosphofructokinase_I_B1"/>
    <property type="match status" value="1"/>
</dbReference>
<evidence type="ECO:0000256" key="2">
    <source>
        <dbReference type="ARBA" id="ARBA00002659"/>
    </source>
</evidence>
<keyword evidence="18" id="KW-1185">Reference proteome</keyword>
<evidence type="ECO:0000256" key="12">
    <source>
        <dbReference type="ARBA" id="ARBA00022842"/>
    </source>
</evidence>
<evidence type="ECO:0000256" key="15">
    <source>
        <dbReference type="HAMAP-Rule" id="MF_00339"/>
    </source>
</evidence>
<keyword evidence="9 15" id="KW-0547">Nucleotide-binding</keyword>
<keyword evidence="6 15" id="KW-0021">Allosteric enzyme</keyword>
<proteinExistence type="inferred from homology"/>
<dbReference type="Proteomes" id="UP001481872">
    <property type="component" value="Unassembled WGS sequence"/>
</dbReference>
<comment type="subcellular location">
    <subcellularLocation>
        <location evidence="3 15">Cytoplasm</location>
    </subcellularLocation>
</comment>
<feature type="binding site" evidence="15">
    <location>
        <position position="103"/>
    </location>
    <ligand>
        <name>Mg(2+)</name>
        <dbReference type="ChEBI" id="CHEBI:18420"/>
        <note>catalytic</note>
    </ligand>
</feature>
<feature type="binding site" description="in other chain" evidence="15">
    <location>
        <begin position="249"/>
        <end position="252"/>
    </location>
    <ligand>
        <name>substrate</name>
        <note>ligand shared between dimeric partners</note>
    </ligand>
</feature>
<dbReference type="EMBL" id="JBBNPS010000008">
    <property type="protein sequence ID" value="MEQ3353480.1"/>
    <property type="molecule type" value="Genomic_DNA"/>
</dbReference>
<keyword evidence="13 15" id="KW-0324">Glycolysis</keyword>
<feature type="binding site" description="in other chain" evidence="15">
    <location>
        <begin position="185"/>
        <end position="187"/>
    </location>
    <ligand>
        <name>ADP</name>
        <dbReference type="ChEBI" id="CHEBI:456216"/>
        <note>allosteric activator; ligand shared between dimeric partners</note>
    </ligand>
</feature>
<comment type="function">
    <text evidence="2 15">Catalyzes the phosphorylation of D-fructose 6-phosphate to fructose 1,6-bisphosphate by ATP, the first committing step of glycolysis.</text>
</comment>
<evidence type="ECO:0000256" key="10">
    <source>
        <dbReference type="ARBA" id="ARBA00022777"/>
    </source>
</evidence>